<evidence type="ECO:0000313" key="3">
    <source>
        <dbReference type="EMBL" id="KAF9618427.1"/>
    </source>
</evidence>
<dbReference type="OrthoDB" id="20821at2759"/>
<dbReference type="AlphaFoldDB" id="A0A835M6P8"/>
<evidence type="ECO:0000313" key="4">
    <source>
        <dbReference type="Proteomes" id="UP000631114"/>
    </source>
</evidence>
<dbReference type="GO" id="GO:0005886">
    <property type="term" value="C:plasma membrane"/>
    <property type="evidence" value="ECO:0007669"/>
    <property type="project" value="TreeGrafter"/>
</dbReference>
<name>A0A835M6P8_9MAGN</name>
<accession>A0A835M6P8</accession>
<gene>
    <name evidence="3" type="ORF">IFM89_001150</name>
</gene>
<proteinExistence type="predicted"/>
<dbReference type="PANTHER" id="PTHR21068:SF43">
    <property type="entry name" value="SPARTIN"/>
    <property type="match status" value="1"/>
</dbReference>
<feature type="compositionally biased region" description="Polar residues" evidence="1">
    <location>
        <begin position="1"/>
        <end position="22"/>
    </location>
</feature>
<evidence type="ECO:0000256" key="1">
    <source>
        <dbReference type="SAM" id="MobiDB-lite"/>
    </source>
</evidence>
<feature type="domain" description="Senescence" evidence="2">
    <location>
        <begin position="257"/>
        <end position="444"/>
    </location>
</feature>
<sequence>MTSHQTKNSTPLYPQVLQSNPDTTTGTTKTSSSSSTNLYPSLDMKELVDNLFPDNDNDVISTVPVEQLLLTIPASIVHLIDKQHSVELATGDLSVVRLRQGENVVAVLVRVGQDVQWPLAKDEASVKLDPSHYFFSLHLPPATLTTNSDDSDDDDITQPATTVVNYGLTIASKGQDKLLEEFDVLLDKYTSFSLQKLTRPETEEAKVLDDWVNAQQISPLELSKSLEKKEMLKDTSTAYWTTLAPNVEDYSSCVARGIAAGSGSMIKGILWCGDLTVDRLKWGNEFFRRSIAPCSTQMELRPSTLRRIKRVKRISKMSENVAKGILSGVVKVSGFFTSPIVNSKVGKKFFSLLPGEIVLASLDGFSRVFDAVEVAGKNVMSTTSTVTTDLVSHRYGENAAGATNEGFDAAGHAIGTAWAVLKIRNALNPKNAVKPVALAKSAAKAAAEAKSNQLKYK</sequence>
<dbReference type="Pfam" id="PF06911">
    <property type="entry name" value="Senescence"/>
    <property type="match status" value="1"/>
</dbReference>
<keyword evidence="4" id="KW-1185">Reference proteome</keyword>
<protein>
    <recommendedName>
        <fullName evidence="2">Senescence domain-containing protein</fullName>
    </recommendedName>
</protein>
<dbReference type="InterPro" id="IPR009686">
    <property type="entry name" value="Senescence/spartin_C"/>
</dbReference>
<dbReference type="PANTHER" id="PTHR21068">
    <property type="entry name" value="SPARTIN"/>
    <property type="match status" value="1"/>
</dbReference>
<evidence type="ECO:0000259" key="2">
    <source>
        <dbReference type="Pfam" id="PF06911"/>
    </source>
</evidence>
<organism evidence="3 4">
    <name type="scientific">Coptis chinensis</name>
    <dbReference type="NCBI Taxonomy" id="261450"/>
    <lineage>
        <taxon>Eukaryota</taxon>
        <taxon>Viridiplantae</taxon>
        <taxon>Streptophyta</taxon>
        <taxon>Embryophyta</taxon>
        <taxon>Tracheophyta</taxon>
        <taxon>Spermatophyta</taxon>
        <taxon>Magnoliopsida</taxon>
        <taxon>Ranunculales</taxon>
        <taxon>Ranunculaceae</taxon>
        <taxon>Coptidoideae</taxon>
        <taxon>Coptis</taxon>
    </lineage>
</organism>
<reference evidence="3 4" key="1">
    <citation type="submission" date="2020-10" db="EMBL/GenBank/DDBJ databases">
        <title>The Coptis chinensis genome and diversification of protoberbering-type alkaloids.</title>
        <authorList>
            <person name="Wang B."/>
            <person name="Shu S."/>
            <person name="Song C."/>
            <person name="Liu Y."/>
        </authorList>
    </citation>
    <scope>NUCLEOTIDE SEQUENCE [LARGE SCALE GENOMIC DNA]</scope>
    <source>
        <strain evidence="3">HL-2020</strain>
        <tissue evidence="3">Leaf</tissue>
    </source>
</reference>
<feature type="region of interest" description="Disordered" evidence="1">
    <location>
        <begin position="1"/>
        <end position="38"/>
    </location>
</feature>
<dbReference type="EMBL" id="JADFTS010000002">
    <property type="protein sequence ID" value="KAF9618427.1"/>
    <property type="molecule type" value="Genomic_DNA"/>
</dbReference>
<dbReference type="Proteomes" id="UP000631114">
    <property type="component" value="Unassembled WGS sequence"/>
</dbReference>
<comment type="caution">
    <text evidence="3">The sequence shown here is derived from an EMBL/GenBank/DDBJ whole genome shotgun (WGS) entry which is preliminary data.</text>
</comment>
<feature type="compositionally biased region" description="Low complexity" evidence="1">
    <location>
        <begin position="23"/>
        <end position="36"/>
    </location>
</feature>
<dbReference type="InterPro" id="IPR045036">
    <property type="entry name" value="Spartin-like"/>
</dbReference>